<evidence type="ECO:0000313" key="2">
    <source>
        <dbReference type="Proteomes" id="UP000187486"/>
    </source>
</evidence>
<dbReference type="Proteomes" id="UP000187486">
    <property type="component" value="Unassembled WGS sequence"/>
</dbReference>
<dbReference type="AlphaFoldDB" id="A0A1R0L414"/>
<proteinExistence type="predicted"/>
<reference evidence="1 2" key="1">
    <citation type="submission" date="2016-01" db="EMBL/GenBank/DDBJ databases">
        <title>Amycolatopsis coloradensis genome sequencing and assembly.</title>
        <authorList>
            <person name="Mayilraj S."/>
        </authorList>
    </citation>
    <scope>NUCLEOTIDE SEQUENCE [LARGE SCALE GENOMIC DNA]</scope>
    <source>
        <strain evidence="1 2">DSM 44225</strain>
    </source>
</reference>
<keyword evidence="2" id="KW-1185">Reference proteome</keyword>
<dbReference type="EMBL" id="MQUQ01000001">
    <property type="protein sequence ID" value="OLZ57428.1"/>
    <property type="molecule type" value="Genomic_DNA"/>
</dbReference>
<protein>
    <submittedName>
        <fullName evidence="1">Uncharacterized protein</fullName>
    </submittedName>
</protein>
<sequence length="117" mass="12759">MDHADVETCASRDGIIVCGRQVQDELRETPHHRDSLRAKVSANTRLQRLIPSRGTEPATDNDICHSHAMVAFLITSSGKTAEISTPANALISLFLHVDSSGAKMPEASIRRWGGGRR</sequence>
<gene>
    <name evidence="1" type="ORF">BS329_01835</name>
</gene>
<name>A0A1R0L414_9PSEU</name>
<dbReference type="RefSeq" id="WP_076155063.1">
    <property type="nucleotide sequence ID" value="NZ_JBEZVB010000036.1"/>
</dbReference>
<evidence type="ECO:0000313" key="1">
    <source>
        <dbReference type="EMBL" id="OLZ57428.1"/>
    </source>
</evidence>
<organism evidence="1 2">
    <name type="scientific">Amycolatopsis coloradensis</name>
    <dbReference type="NCBI Taxonomy" id="76021"/>
    <lineage>
        <taxon>Bacteria</taxon>
        <taxon>Bacillati</taxon>
        <taxon>Actinomycetota</taxon>
        <taxon>Actinomycetes</taxon>
        <taxon>Pseudonocardiales</taxon>
        <taxon>Pseudonocardiaceae</taxon>
        <taxon>Amycolatopsis</taxon>
    </lineage>
</organism>
<comment type="caution">
    <text evidence="1">The sequence shown here is derived from an EMBL/GenBank/DDBJ whole genome shotgun (WGS) entry which is preliminary data.</text>
</comment>
<accession>A0A1R0L414</accession>